<protein>
    <recommendedName>
        <fullName evidence="3">DUF3168 domain-containing protein</fullName>
    </recommendedName>
</protein>
<evidence type="ECO:0008006" key="3">
    <source>
        <dbReference type="Google" id="ProtNLM"/>
    </source>
</evidence>
<dbReference type="RefSeq" id="WP_148949070.1">
    <property type="nucleotide sequence ID" value="NZ_VTES01000001.1"/>
</dbReference>
<dbReference type="EMBL" id="VTES01000001">
    <property type="protein sequence ID" value="TYS66368.1"/>
    <property type="molecule type" value="Genomic_DNA"/>
</dbReference>
<accession>A0A5D4SVQ9</accession>
<sequence>MIPTELQDGLKERVLKIFEGDLFKNPKGESVPLQVFEQHLPQKKSKDDDPVPYVMVQLNYGEQKTPADQHKAPVLFVVGVFYDSPDNQGHKEVMGIINKLFEDFSRQPVQDDRFEIDFPIRWGLHEEDVAPYYYGAVETTWKLPTIRREDLEDYS</sequence>
<dbReference type="Proteomes" id="UP000323732">
    <property type="component" value="Unassembled WGS sequence"/>
</dbReference>
<organism evidence="1 2">
    <name type="scientific">Bacillus infantis</name>
    <dbReference type="NCBI Taxonomy" id="324767"/>
    <lineage>
        <taxon>Bacteria</taxon>
        <taxon>Bacillati</taxon>
        <taxon>Bacillota</taxon>
        <taxon>Bacilli</taxon>
        <taxon>Bacillales</taxon>
        <taxon>Bacillaceae</taxon>
        <taxon>Bacillus</taxon>
    </lineage>
</organism>
<reference evidence="1 2" key="1">
    <citation type="submission" date="2019-08" db="EMBL/GenBank/DDBJ databases">
        <title>Bacillus genomes from the desert of Cuatro Cienegas, Coahuila.</title>
        <authorList>
            <person name="Olmedo-Alvarez G."/>
        </authorList>
    </citation>
    <scope>NUCLEOTIDE SEQUENCE [LARGE SCALE GENOMIC DNA]</scope>
    <source>
        <strain evidence="1 2">CH37_1T</strain>
    </source>
</reference>
<proteinExistence type="predicted"/>
<evidence type="ECO:0000313" key="2">
    <source>
        <dbReference type="Proteomes" id="UP000323732"/>
    </source>
</evidence>
<comment type="caution">
    <text evidence="1">The sequence shown here is derived from an EMBL/GenBank/DDBJ whole genome shotgun (WGS) entry which is preliminary data.</text>
</comment>
<evidence type="ECO:0000313" key="1">
    <source>
        <dbReference type="EMBL" id="TYS66368.1"/>
    </source>
</evidence>
<gene>
    <name evidence="1" type="ORF">FZD47_02455</name>
</gene>
<name>A0A5D4SVQ9_9BACI</name>
<dbReference type="AlphaFoldDB" id="A0A5D4SVQ9"/>